<dbReference type="RefSeq" id="WP_339574534.1">
    <property type="nucleotide sequence ID" value="NZ_JBBIAA010000005.1"/>
</dbReference>
<evidence type="ECO:0000313" key="5">
    <source>
        <dbReference type="Proteomes" id="UP001387100"/>
    </source>
</evidence>
<feature type="transmembrane region" description="Helical" evidence="2">
    <location>
        <begin position="218"/>
        <end position="242"/>
    </location>
</feature>
<protein>
    <submittedName>
        <fullName evidence="4">SCO2322 family protein</fullName>
    </submittedName>
</protein>
<keyword evidence="3" id="KW-0732">Signal</keyword>
<accession>A0ABU8RJ88</accession>
<reference evidence="4 5" key="1">
    <citation type="journal article" date="2017" name="Int. J. Syst. Evol. Microbiol.">
        <title>Pseudokineococcus basanitobsidens sp. nov., isolated from volcanic rock.</title>
        <authorList>
            <person name="Lee D.W."/>
            <person name="Park M.Y."/>
            <person name="Kim J.J."/>
            <person name="Kim B.S."/>
        </authorList>
    </citation>
    <scope>NUCLEOTIDE SEQUENCE [LARGE SCALE GENOMIC DNA]</scope>
    <source>
        <strain evidence="4 5">DSM 103726</strain>
    </source>
</reference>
<keyword evidence="2" id="KW-0812">Transmembrane</keyword>
<proteinExistence type="predicted"/>
<feature type="signal peptide" evidence="3">
    <location>
        <begin position="1"/>
        <end position="25"/>
    </location>
</feature>
<evidence type="ECO:0000256" key="2">
    <source>
        <dbReference type="SAM" id="Phobius"/>
    </source>
</evidence>
<keyword evidence="5" id="KW-1185">Reference proteome</keyword>
<dbReference type="EMBL" id="JBBIAA010000005">
    <property type="protein sequence ID" value="MEJ5945152.1"/>
    <property type="molecule type" value="Genomic_DNA"/>
</dbReference>
<dbReference type="Proteomes" id="UP001387100">
    <property type="component" value="Unassembled WGS sequence"/>
</dbReference>
<dbReference type="NCBIfam" id="NF040672">
    <property type="entry name" value="SCO2322_fam"/>
    <property type="match status" value="1"/>
</dbReference>
<keyword evidence="2" id="KW-0472">Membrane</keyword>
<name>A0ABU8RJ88_9ACTN</name>
<evidence type="ECO:0000256" key="1">
    <source>
        <dbReference type="SAM" id="MobiDB-lite"/>
    </source>
</evidence>
<organism evidence="4 5">
    <name type="scientific">Pseudokineococcus basanitobsidens</name>
    <dbReference type="NCBI Taxonomy" id="1926649"/>
    <lineage>
        <taxon>Bacteria</taxon>
        <taxon>Bacillati</taxon>
        <taxon>Actinomycetota</taxon>
        <taxon>Actinomycetes</taxon>
        <taxon>Kineosporiales</taxon>
        <taxon>Kineosporiaceae</taxon>
        <taxon>Pseudokineococcus</taxon>
    </lineage>
</organism>
<gene>
    <name evidence="4" type="ORF">WDZ17_07550</name>
</gene>
<evidence type="ECO:0000313" key="4">
    <source>
        <dbReference type="EMBL" id="MEJ5945152.1"/>
    </source>
</evidence>
<evidence type="ECO:0000256" key="3">
    <source>
        <dbReference type="SAM" id="SignalP"/>
    </source>
</evidence>
<feature type="chain" id="PRO_5046669911" evidence="3">
    <location>
        <begin position="26"/>
        <end position="248"/>
    </location>
</feature>
<keyword evidence="2" id="KW-1133">Transmembrane helix</keyword>
<comment type="caution">
    <text evidence="4">The sequence shown here is derived from an EMBL/GenBank/DDBJ whole genome shotgun (WGS) entry which is preliminary data.</text>
</comment>
<sequence>MRGWTGGAAALGAVVALTLADPAAAAVAPTSTAASAAPQAYAYWGSFLLRDGAWTFAPVGPSARTAEDGTVEGWRFATVGSGDRPRPPRGAPSFEEVCGEVEPVDGEVRVGVVVDYGRAVDAPPGSSDEPPGPRAACAQVPDGSSGEAVLDDVADLRAQDGVLCALDGYPVTTCQPAVDLPDAARAGDRPVDVAVGAPAPEVAAVDDAPAATGVAGPVGLAAAVAAALAVAAGLAVGGRALLRRRGDR</sequence>
<dbReference type="InterPro" id="IPR047703">
    <property type="entry name" value="SCO2322-like"/>
</dbReference>
<feature type="region of interest" description="Disordered" evidence="1">
    <location>
        <begin position="119"/>
        <end position="144"/>
    </location>
</feature>